<sequence length="178" mass="19839">MKVDPVNVRPDICHQSLLALLDSPLNKSGHLQVYVHTTKNVLIEINSHIRIPRTYNRFAGLMVQLLHKEKVRNTDGDETLMKVIQGSVPSIIPVDSRRFATSITGRSVDPLEFAQVLSNWDDASVHSDTIVFSFGCFADGHSIPNYAEETISVSNYPLSTPVTISKLLNAFEHTWGIL</sequence>
<reference evidence="9" key="1">
    <citation type="submission" date="2010-02" db="EMBL/GenBank/DDBJ databases">
        <title>Sequencing and annotation of the Blastocystis hominis genome.</title>
        <authorList>
            <person name="Wincker P."/>
        </authorList>
    </citation>
    <scope>NUCLEOTIDE SEQUENCE</scope>
    <source>
        <strain evidence="9">Singapore isolate B</strain>
    </source>
</reference>
<dbReference type="RefSeq" id="XP_012895140.1">
    <property type="nucleotide sequence ID" value="XM_013039686.1"/>
</dbReference>
<keyword evidence="3" id="KW-0698">rRNA processing</keyword>
<dbReference type="GO" id="GO:0019843">
    <property type="term" value="F:rRNA binding"/>
    <property type="evidence" value="ECO:0007669"/>
    <property type="project" value="UniProtKB-KW"/>
</dbReference>
<dbReference type="PANTHER" id="PTHR12636:SF5">
    <property type="entry name" value="RIBOSOMAL RNA SMALL SUBUNIT METHYLTRANSFERASE NEP1"/>
    <property type="match status" value="1"/>
</dbReference>
<dbReference type="InterPro" id="IPR029026">
    <property type="entry name" value="tRNA_m1G_MTases_N"/>
</dbReference>
<dbReference type="EMBL" id="FN668640">
    <property type="protein sequence ID" value="CBK21092.2"/>
    <property type="molecule type" value="Genomic_DNA"/>
</dbReference>
<accession>D8LZ53</accession>
<comment type="similarity">
    <text evidence="1">Belongs to the class IV-like SAM-binding methyltransferase superfamily. RNA methyltransferase NEP1 family.</text>
</comment>
<evidence type="ECO:0000313" key="9">
    <source>
        <dbReference type="EMBL" id="CBK21092.2"/>
    </source>
</evidence>
<dbReference type="OrthoDB" id="269804at2759"/>
<gene>
    <name evidence="9" type="ORF">GSBLH_T00001302001</name>
</gene>
<evidence type="ECO:0000313" key="10">
    <source>
        <dbReference type="Proteomes" id="UP000008312"/>
    </source>
</evidence>
<evidence type="ECO:0000256" key="6">
    <source>
        <dbReference type="ARBA" id="ARBA00022691"/>
    </source>
</evidence>
<evidence type="ECO:0000256" key="2">
    <source>
        <dbReference type="ARBA" id="ARBA00022517"/>
    </source>
</evidence>
<dbReference type="PANTHER" id="PTHR12636">
    <property type="entry name" value="NEP1/MRA1"/>
    <property type="match status" value="1"/>
</dbReference>
<evidence type="ECO:0000256" key="4">
    <source>
        <dbReference type="ARBA" id="ARBA00022603"/>
    </source>
</evidence>
<keyword evidence="7" id="KW-0699">rRNA-binding</keyword>
<dbReference type="Gene3D" id="3.40.1280.10">
    <property type="match status" value="1"/>
</dbReference>
<keyword evidence="6" id="KW-0949">S-adenosyl-L-methionine</keyword>
<dbReference type="Proteomes" id="UP000008312">
    <property type="component" value="Unassembled WGS sequence"/>
</dbReference>
<keyword evidence="2" id="KW-0690">Ribosome biogenesis</keyword>
<keyword evidence="8" id="KW-0694">RNA-binding</keyword>
<evidence type="ECO:0000256" key="1">
    <source>
        <dbReference type="ARBA" id="ARBA00008115"/>
    </source>
</evidence>
<evidence type="ECO:0000256" key="3">
    <source>
        <dbReference type="ARBA" id="ARBA00022552"/>
    </source>
</evidence>
<dbReference type="OMA" id="ECKFSND"/>
<dbReference type="GeneID" id="24918569"/>
<dbReference type="Pfam" id="PF03587">
    <property type="entry name" value="EMG1"/>
    <property type="match status" value="1"/>
</dbReference>
<dbReference type="GO" id="GO:0070475">
    <property type="term" value="P:rRNA base methylation"/>
    <property type="evidence" value="ECO:0007669"/>
    <property type="project" value="InterPro"/>
</dbReference>
<dbReference type="GO" id="GO:0032040">
    <property type="term" value="C:small-subunit processome"/>
    <property type="evidence" value="ECO:0007669"/>
    <property type="project" value="TreeGrafter"/>
</dbReference>
<dbReference type="InterPro" id="IPR029028">
    <property type="entry name" value="Alpha/beta_knot_MTases"/>
</dbReference>
<dbReference type="SUPFAM" id="SSF75217">
    <property type="entry name" value="alpha/beta knot"/>
    <property type="match status" value="1"/>
</dbReference>
<evidence type="ECO:0000256" key="7">
    <source>
        <dbReference type="ARBA" id="ARBA00022730"/>
    </source>
</evidence>
<organism evidence="9">
    <name type="scientific">Blastocystis hominis</name>
    <dbReference type="NCBI Taxonomy" id="12968"/>
    <lineage>
        <taxon>Eukaryota</taxon>
        <taxon>Sar</taxon>
        <taxon>Stramenopiles</taxon>
        <taxon>Bigyra</taxon>
        <taxon>Opalozoa</taxon>
        <taxon>Opalinata</taxon>
        <taxon>Blastocystidae</taxon>
        <taxon>Blastocystis</taxon>
    </lineage>
</organism>
<protein>
    <recommendedName>
        <fullName evidence="11">Ribosomal RNA small subunit methyltransferase NEP1</fullName>
    </recommendedName>
</protein>
<evidence type="ECO:0000256" key="8">
    <source>
        <dbReference type="ARBA" id="ARBA00022884"/>
    </source>
</evidence>
<evidence type="ECO:0008006" key="11">
    <source>
        <dbReference type="Google" id="ProtNLM"/>
    </source>
</evidence>
<dbReference type="FunCoup" id="D8LZ53">
    <property type="interactions" value="406"/>
</dbReference>
<proteinExistence type="inferred from homology"/>
<dbReference type="AlphaFoldDB" id="D8LZ53"/>
<keyword evidence="5" id="KW-0808">Transferase</keyword>
<dbReference type="InterPro" id="IPR005304">
    <property type="entry name" value="Rbsml_bgen_MeTrfase_EMG1/NEP1"/>
</dbReference>
<dbReference type="GO" id="GO:0070037">
    <property type="term" value="F:rRNA (pseudouridine) methyltransferase activity"/>
    <property type="evidence" value="ECO:0007669"/>
    <property type="project" value="InterPro"/>
</dbReference>
<dbReference type="CDD" id="cd18088">
    <property type="entry name" value="Nep1-like"/>
    <property type="match status" value="1"/>
</dbReference>
<name>D8LZ53_BLAHO</name>
<evidence type="ECO:0000256" key="5">
    <source>
        <dbReference type="ARBA" id="ARBA00022679"/>
    </source>
</evidence>
<keyword evidence="10" id="KW-1185">Reference proteome</keyword>
<keyword evidence="4" id="KW-0489">Methyltransferase</keyword>
<dbReference type="InParanoid" id="D8LZ53"/>